<gene>
    <name evidence="2" type="ORF">IAC52_01610</name>
</gene>
<evidence type="ECO:0000313" key="2">
    <source>
        <dbReference type="EMBL" id="HIU44973.1"/>
    </source>
</evidence>
<feature type="transmembrane region" description="Helical" evidence="1">
    <location>
        <begin position="151"/>
        <end position="176"/>
    </location>
</feature>
<reference evidence="2" key="1">
    <citation type="submission" date="2020-10" db="EMBL/GenBank/DDBJ databases">
        <authorList>
            <person name="Gilroy R."/>
        </authorList>
    </citation>
    <scope>NUCLEOTIDE SEQUENCE</scope>
    <source>
        <strain evidence="2">ChiGjej1B1-22543</strain>
    </source>
</reference>
<feature type="transmembrane region" description="Helical" evidence="1">
    <location>
        <begin position="196"/>
        <end position="224"/>
    </location>
</feature>
<accession>A0A9D1LN86</accession>
<keyword evidence="1" id="KW-0812">Transmembrane</keyword>
<comment type="caution">
    <text evidence="2">The sequence shown here is derived from an EMBL/GenBank/DDBJ whole genome shotgun (WGS) entry which is preliminary data.</text>
</comment>
<dbReference type="Gene3D" id="1.10.1760.20">
    <property type="match status" value="1"/>
</dbReference>
<evidence type="ECO:0000313" key="3">
    <source>
        <dbReference type="Proteomes" id="UP000824070"/>
    </source>
</evidence>
<dbReference type="GO" id="GO:0022857">
    <property type="term" value="F:transmembrane transporter activity"/>
    <property type="evidence" value="ECO:0007669"/>
    <property type="project" value="InterPro"/>
</dbReference>
<dbReference type="Pfam" id="PF12822">
    <property type="entry name" value="ECF_trnsprt"/>
    <property type="match status" value="1"/>
</dbReference>
<feature type="transmembrane region" description="Helical" evidence="1">
    <location>
        <begin position="39"/>
        <end position="57"/>
    </location>
</feature>
<keyword evidence="1" id="KW-1133">Transmembrane helix</keyword>
<dbReference type="Proteomes" id="UP000824070">
    <property type="component" value="Unassembled WGS sequence"/>
</dbReference>
<dbReference type="AlphaFoldDB" id="A0A9D1LN86"/>
<dbReference type="InterPro" id="IPR024529">
    <property type="entry name" value="ECF_trnsprt_substrate-spec"/>
</dbReference>
<organism evidence="2 3">
    <name type="scientific">Candidatus Alloenteromonas pullicola</name>
    <dbReference type="NCBI Taxonomy" id="2840784"/>
    <lineage>
        <taxon>Bacteria</taxon>
        <taxon>Bacillati</taxon>
        <taxon>Bacillota</taxon>
        <taxon>Bacillota incertae sedis</taxon>
        <taxon>Candidatus Alloenteromonas</taxon>
    </lineage>
</organism>
<name>A0A9D1LN86_9FIRM</name>
<reference evidence="2" key="2">
    <citation type="journal article" date="2021" name="PeerJ">
        <title>Extensive microbial diversity within the chicken gut microbiome revealed by metagenomics and culture.</title>
        <authorList>
            <person name="Gilroy R."/>
            <person name="Ravi A."/>
            <person name="Getino M."/>
            <person name="Pursley I."/>
            <person name="Horton D.L."/>
            <person name="Alikhan N.F."/>
            <person name="Baker D."/>
            <person name="Gharbi K."/>
            <person name="Hall N."/>
            <person name="Watson M."/>
            <person name="Adriaenssens E.M."/>
            <person name="Foster-Nyarko E."/>
            <person name="Jarju S."/>
            <person name="Secka A."/>
            <person name="Antonio M."/>
            <person name="Oren A."/>
            <person name="Chaudhuri R.R."/>
            <person name="La Ragione R."/>
            <person name="Hildebrand F."/>
            <person name="Pallen M.J."/>
        </authorList>
    </citation>
    <scope>NUCLEOTIDE SEQUENCE</scope>
    <source>
        <strain evidence="2">ChiGjej1B1-22543</strain>
    </source>
</reference>
<keyword evidence="1" id="KW-0472">Membrane</keyword>
<sequence length="241" mass="25843">MNNALAITGLCLLCLMLLGSLWLYVRFFPSSKDAHERTASLSFDAAIVAIILIMTFVPNMGFIFVTPFISFTLLHLPVLLGAALFGWKKGLLYGLVFGICSYVQALLQGAGFNLLFAYPWTAIPPRVVFGLLAGLAFSFTRKLHNNLAKSLYLGLGSAVLTAIHTGLVFLTLYAFFPAEVSGLLGSSDPLAEGTGLTFLLAILLGMVGEMGLAAVLVPSLYLAITKAVPSLGKKHRRKENA</sequence>
<feature type="transmembrane region" description="Helical" evidence="1">
    <location>
        <begin position="6"/>
        <end position="27"/>
    </location>
</feature>
<proteinExistence type="predicted"/>
<protein>
    <submittedName>
        <fullName evidence="2">ECF transporter S component</fullName>
    </submittedName>
</protein>
<feature type="transmembrane region" description="Helical" evidence="1">
    <location>
        <begin position="63"/>
        <end position="85"/>
    </location>
</feature>
<feature type="transmembrane region" description="Helical" evidence="1">
    <location>
        <begin position="122"/>
        <end position="139"/>
    </location>
</feature>
<feature type="transmembrane region" description="Helical" evidence="1">
    <location>
        <begin position="92"/>
        <end position="116"/>
    </location>
</feature>
<dbReference type="EMBL" id="DVMV01000012">
    <property type="protein sequence ID" value="HIU44973.1"/>
    <property type="molecule type" value="Genomic_DNA"/>
</dbReference>
<evidence type="ECO:0000256" key="1">
    <source>
        <dbReference type="SAM" id="Phobius"/>
    </source>
</evidence>